<protein>
    <submittedName>
        <fullName evidence="1">Uncharacterized protein</fullName>
    </submittedName>
</protein>
<proteinExistence type="predicted"/>
<dbReference type="EMBL" id="OZ020109">
    <property type="protein sequence ID" value="CAK9261340.1"/>
    <property type="molecule type" value="Genomic_DNA"/>
</dbReference>
<dbReference type="PANTHER" id="PTHR46633:SF3">
    <property type="entry name" value="SERINE_THREONINE-PROTEIN KINASE WNK (WITH NO LYSINE)-LIKE PROTEIN"/>
    <property type="match status" value="1"/>
</dbReference>
<dbReference type="Proteomes" id="UP001497444">
    <property type="component" value="Chromosome 14"/>
</dbReference>
<organism evidence="1 2">
    <name type="scientific">Sphagnum jensenii</name>
    <dbReference type="NCBI Taxonomy" id="128206"/>
    <lineage>
        <taxon>Eukaryota</taxon>
        <taxon>Viridiplantae</taxon>
        <taxon>Streptophyta</taxon>
        <taxon>Embryophyta</taxon>
        <taxon>Bryophyta</taxon>
        <taxon>Sphagnophytina</taxon>
        <taxon>Sphagnopsida</taxon>
        <taxon>Sphagnales</taxon>
        <taxon>Sphagnaceae</taxon>
        <taxon>Sphagnum</taxon>
    </lineage>
</organism>
<evidence type="ECO:0000313" key="1">
    <source>
        <dbReference type="EMBL" id="CAK9261340.1"/>
    </source>
</evidence>
<accession>A0ABP0W712</accession>
<dbReference type="InterPro" id="IPR025610">
    <property type="entry name" value="MYC/MYB_N"/>
</dbReference>
<sequence length="533" mass="58521">MQGAAAGRALPELNHLLQHTLRSLCTDSQWVYAVFWRILPRNYPPPQWESESEAMDRSKGNKRNWIMLWEDGFCNFSACAGAPAAGQEITVARTSADDAQPTMNPDLFFKMSHEVYNYGEGFMGKVAAENGFKWVYCEPLEEDQSSSSFLSPWAISSLDPHPRPWEAQFKAGIQTIAVVAVEEGVVQLGSTKKIMKDLNLAAQLQRKFSYFQSIPGVFVPHFFFNARNNSSKNDRMSFGHEQHQRSSPLSAGSERGQWMIREPEHDHHQLLRGSSHLTPRSIDQFLSSRIGTSDRWGPRCSASSSLTSTSRPLSHLDQTGSCIIGVKRPSDAGEAQAADRVRNYAAFDMISPRCSFQDDIRSSAPAADAAFNTTRSDGADQLLIQGLIGQQLVQPSMSSLQALLSKLPSVTPTSEPDQNGSCSSDHQASQLQLISDHHHCITSSASHGLTTIMKQQLHGMIDASSANNTPNASSSTATPAAEADDAAASESNLINSILTQNFHTVVPDFAHLPDSNSLDNNESYNSIFLNEIY</sequence>
<dbReference type="PANTHER" id="PTHR46633">
    <property type="entry name" value="TRANSCRIPTION FACTOR MYC/MYB-RELATED"/>
    <property type="match status" value="1"/>
</dbReference>
<reference evidence="1" key="1">
    <citation type="submission" date="2024-02" db="EMBL/GenBank/DDBJ databases">
        <authorList>
            <consortium name="ELIXIR-Norway"/>
            <consortium name="Elixir Norway"/>
        </authorList>
    </citation>
    <scope>NUCLEOTIDE SEQUENCE</scope>
</reference>
<gene>
    <name evidence="1" type="ORF">CSSPJE1EN1_LOCUS6818</name>
</gene>
<dbReference type="Pfam" id="PF14215">
    <property type="entry name" value="bHLH-MYC_N"/>
    <property type="match status" value="1"/>
</dbReference>
<name>A0ABP0W712_9BRYO</name>
<evidence type="ECO:0000313" key="2">
    <source>
        <dbReference type="Proteomes" id="UP001497444"/>
    </source>
</evidence>
<keyword evidence="2" id="KW-1185">Reference proteome</keyword>